<dbReference type="OrthoDB" id="8947657at2759"/>
<evidence type="ECO:0000313" key="7">
    <source>
        <dbReference type="Ensembl" id="ENSLLEP00000009376.1"/>
    </source>
</evidence>
<dbReference type="InterPro" id="IPR013783">
    <property type="entry name" value="Ig-like_fold"/>
</dbReference>
<accession>A0A8C5M4G9</accession>
<dbReference type="AlphaFoldDB" id="A0A8C5M4G9"/>
<dbReference type="GO" id="GO:0002250">
    <property type="term" value="P:adaptive immune response"/>
    <property type="evidence" value="ECO:0007669"/>
    <property type="project" value="UniProtKB-KW"/>
</dbReference>
<dbReference type="PROSITE" id="PS50835">
    <property type="entry name" value="IG_LIKE"/>
    <property type="match status" value="1"/>
</dbReference>
<proteinExistence type="predicted"/>
<dbReference type="InterPro" id="IPR051287">
    <property type="entry name" value="TCR_variable_region"/>
</dbReference>
<evidence type="ECO:0000256" key="3">
    <source>
        <dbReference type="ARBA" id="ARBA00023170"/>
    </source>
</evidence>
<dbReference type="InterPro" id="IPR003599">
    <property type="entry name" value="Ig_sub"/>
</dbReference>
<dbReference type="SMART" id="SM00406">
    <property type="entry name" value="IGv"/>
    <property type="match status" value="1"/>
</dbReference>
<dbReference type="SUPFAM" id="SSF48726">
    <property type="entry name" value="Immunoglobulin"/>
    <property type="match status" value="1"/>
</dbReference>
<dbReference type="GO" id="GO:0042101">
    <property type="term" value="C:T cell receptor complex"/>
    <property type="evidence" value="ECO:0007669"/>
    <property type="project" value="UniProtKB-KW"/>
</dbReference>
<keyword evidence="4" id="KW-0393">Immunoglobulin domain</keyword>
<keyword evidence="1" id="KW-0732">Signal</keyword>
<dbReference type="GeneTree" id="ENSGT00990000207983"/>
<sequence>MIRQCFCYFYLSDCVSGQNVIQSPPELTVNEGMKAELSCHADVAVNYMAWYIQKPGQTPQYLLQGFTREDDLPDYWKGRLFHKYDSTKREMPMNISKLTVADSGTYYCAMEPTLSRKHYVYVQYHQ</sequence>
<dbReference type="Pfam" id="PF07686">
    <property type="entry name" value="V-set"/>
    <property type="match status" value="1"/>
</dbReference>
<evidence type="ECO:0000256" key="2">
    <source>
        <dbReference type="ARBA" id="ARBA00023130"/>
    </source>
</evidence>
<dbReference type="InterPro" id="IPR007110">
    <property type="entry name" value="Ig-like_dom"/>
</dbReference>
<dbReference type="Ensembl" id="ENSLLET00000009737.1">
    <property type="protein sequence ID" value="ENSLLEP00000009376.1"/>
    <property type="gene ID" value="ENSLLEG00000005978.1"/>
</dbReference>
<dbReference type="PANTHER" id="PTHR19367">
    <property type="entry name" value="T-CELL RECEPTOR ALPHA CHAIN V REGION"/>
    <property type="match status" value="1"/>
</dbReference>
<keyword evidence="3" id="KW-0675">Receptor</keyword>
<evidence type="ECO:0000256" key="1">
    <source>
        <dbReference type="ARBA" id="ARBA00022729"/>
    </source>
</evidence>
<dbReference type="Proteomes" id="UP000694569">
    <property type="component" value="Unplaced"/>
</dbReference>
<feature type="domain" description="Ig-like" evidence="6">
    <location>
        <begin position="18"/>
        <end position="108"/>
    </location>
</feature>
<reference evidence="7" key="2">
    <citation type="submission" date="2025-09" db="UniProtKB">
        <authorList>
            <consortium name="Ensembl"/>
        </authorList>
    </citation>
    <scope>IDENTIFICATION</scope>
</reference>
<reference evidence="7" key="1">
    <citation type="submission" date="2025-08" db="UniProtKB">
        <authorList>
            <consortium name="Ensembl"/>
        </authorList>
    </citation>
    <scope>IDENTIFICATION</scope>
</reference>
<evidence type="ECO:0000313" key="8">
    <source>
        <dbReference type="Proteomes" id="UP000694569"/>
    </source>
</evidence>
<keyword evidence="5" id="KW-0391">Immunity</keyword>
<evidence type="ECO:0000256" key="5">
    <source>
        <dbReference type="ARBA" id="ARBA00043266"/>
    </source>
</evidence>
<name>A0A8C5M4G9_9ANUR</name>
<dbReference type="PANTHER" id="PTHR19367:SF18">
    <property type="entry name" value="T CELL RECEPTOR ALPHA VARIABLE 16"/>
    <property type="match status" value="1"/>
</dbReference>
<keyword evidence="5" id="KW-1279">T cell receptor</keyword>
<dbReference type="InterPro" id="IPR036179">
    <property type="entry name" value="Ig-like_dom_sf"/>
</dbReference>
<dbReference type="SMART" id="SM00409">
    <property type="entry name" value="IG"/>
    <property type="match status" value="1"/>
</dbReference>
<dbReference type="InterPro" id="IPR013106">
    <property type="entry name" value="Ig_V-set"/>
</dbReference>
<organism evidence="7 8">
    <name type="scientific">Leptobrachium leishanense</name>
    <name type="common">Leishan spiny toad</name>
    <dbReference type="NCBI Taxonomy" id="445787"/>
    <lineage>
        <taxon>Eukaryota</taxon>
        <taxon>Metazoa</taxon>
        <taxon>Chordata</taxon>
        <taxon>Craniata</taxon>
        <taxon>Vertebrata</taxon>
        <taxon>Euteleostomi</taxon>
        <taxon>Amphibia</taxon>
        <taxon>Batrachia</taxon>
        <taxon>Anura</taxon>
        <taxon>Pelobatoidea</taxon>
        <taxon>Megophryidae</taxon>
        <taxon>Leptobrachium</taxon>
    </lineage>
</organism>
<dbReference type="Gene3D" id="2.60.40.10">
    <property type="entry name" value="Immunoglobulins"/>
    <property type="match status" value="1"/>
</dbReference>
<evidence type="ECO:0000256" key="4">
    <source>
        <dbReference type="ARBA" id="ARBA00023319"/>
    </source>
</evidence>
<keyword evidence="2" id="KW-1064">Adaptive immunity</keyword>
<keyword evidence="8" id="KW-1185">Reference proteome</keyword>
<evidence type="ECO:0000259" key="6">
    <source>
        <dbReference type="PROSITE" id="PS50835"/>
    </source>
</evidence>
<protein>
    <recommendedName>
        <fullName evidence="6">Ig-like domain-containing protein</fullName>
    </recommendedName>
</protein>